<proteinExistence type="predicted"/>
<evidence type="ECO:0000256" key="2">
    <source>
        <dbReference type="SAM" id="Phobius"/>
    </source>
</evidence>
<gene>
    <name evidence="3" type="ORF">ACHAW5_002369</name>
</gene>
<dbReference type="Proteomes" id="UP001530315">
    <property type="component" value="Unassembled WGS sequence"/>
</dbReference>
<accession>A0ABD3PPJ0</accession>
<feature type="compositionally biased region" description="Basic and acidic residues" evidence="1">
    <location>
        <begin position="317"/>
        <end position="337"/>
    </location>
</feature>
<feature type="transmembrane region" description="Helical" evidence="2">
    <location>
        <begin position="220"/>
        <end position="245"/>
    </location>
</feature>
<organism evidence="3 4">
    <name type="scientific">Stephanodiscus triporus</name>
    <dbReference type="NCBI Taxonomy" id="2934178"/>
    <lineage>
        <taxon>Eukaryota</taxon>
        <taxon>Sar</taxon>
        <taxon>Stramenopiles</taxon>
        <taxon>Ochrophyta</taxon>
        <taxon>Bacillariophyta</taxon>
        <taxon>Coscinodiscophyceae</taxon>
        <taxon>Thalassiosirophycidae</taxon>
        <taxon>Stephanodiscales</taxon>
        <taxon>Stephanodiscaceae</taxon>
        <taxon>Stephanodiscus</taxon>
    </lineage>
</organism>
<evidence type="ECO:0000313" key="4">
    <source>
        <dbReference type="Proteomes" id="UP001530315"/>
    </source>
</evidence>
<keyword evidence="2" id="KW-0812">Transmembrane</keyword>
<dbReference type="EMBL" id="JALLAZ020000673">
    <property type="protein sequence ID" value="KAL3789652.1"/>
    <property type="molecule type" value="Genomic_DNA"/>
</dbReference>
<reference evidence="3 4" key="1">
    <citation type="submission" date="2024-10" db="EMBL/GenBank/DDBJ databases">
        <title>Updated reference genomes for cyclostephanoid diatoms.</title>
        <authorList>
            <person name="Roberts W.R."/>
            <person name="Alverson A.J."/>
        </authorList>
    </citation>
    <scope>NUCLEOTIDE SEQUENCE [LARGE SCALE GENOMIC DNA]</scope>
    <source>
        <strain evidence="3 4">AJA276-08</strain>
    </source>
</reference>
<dbReference type="AlphaFoldDB" id="A0ABD3PPJ0"/>
<name>A0ABD3PPJ0_9STRA</name>
<comment type="caution">
    <text evidence="3">The sequence shown here is derived from an EMBL/GenBank/DDBJ whole genome shotgun (WGS) entry which is preliminary data.</text>
</comment>
<evidence type="ECO:0000313" key="3">
    <source>
        <dbReference type="EMBL" id="KAL3789652.1"/>
    </source>
</evidence>
<feature type="compositionally biased region" description="Basic and acidic residues" evidence="1">
    <location>
        <begin position="353"/>
        <end position="366"/>
    </location>
</feature>
<feature type="transmembrane region" description="Helical" evidence="2">
    <location>
        <begin position="169"/>
        <end position="186"/>
    </location>
</feature>
<evidence type="ECO:0000256" key="1">
    <source>
        <dbReference type="SAM" id="MobiDB-lite"/>
    </source>
</evidence>
<keyword evidence="2" id="KW-0472">Membrane</keyword>
<protein>
    <submittedName>
        <fullName evidence="3">Uncharacterized protein</fullName>
    </submittedName>
</protein>
<keyword evidence="2" id="KW-1133">Transmembrane helix</keyword>
<feature type="region of interest" description="Disordered" evidence="1">
    <location>
        <begin position="312"/>
        <end position="395"/>
    </location>
</feature>
<keyword evidence="4" id="KW-1185">Reference proteome</keyword>
<feature type="compositionally biased region" description="Polar residues" evidence="1">
    <location>
        <begin position="376"/>
        <end position="395"/>
    </location>
</feature>
<sequence length="395" mass="44267">MAAVAVRSRPGKKVVRHHPTACLPTRRRAAAATFLLLVLVPRSPRARDDAMMPRPLGSFPHVALASAHSSGILSDLLSSAAERMFPPEDYADADSDADVETRRTLDILEISAMRARDIKRRLARSHGYDPDELSRMIDKKDLINALSFEEHKARRRGADRRRWRRIRTALIWTCAAVIVVVFWPLVRRALEVAHVNLVVYADRRRHEIGRCRDFDSPTGYLGIFLLFVIDALSLWLSISVLLSWVMSSRYFFPVPSIPIRPAQLLTPTGGDAGALGKYGINVGPMLVSWSFRFLNGRVEAMIGRAMSDALKRRRRREKDEAKRARREEKERDREARGRANVAGGGMAATATALRRDDDGSEQHDDNEGSDGEDSYSGMTPSNVSRIATSSFHDLD</sequence>